<keyword evidence="2" id="KW-1185">Reference proteome</keyword>
<sequence>MDEDKVDFEALLESLPDDMGEPTTREQIDEMMSSNWMSDSTGLLGNSDDASAAPSFAHAPITEARQIAQAPNPEAHQIVQAPNQEAHQIVQAPNPEAHQIVPRLSNTKNSFMRTIYELSKRDPEGNPQGIVSLDEIRNARSELALKNKTGKQGALHALVREHGLVEYMKDIDPALKGKYRLTPEGLSLCKRDFD</sequence>
<dbReference type="AlphaFoldDB" id="A0AAV1I3B6"/>
<gene>
    <name evidence="1" type="ORF">CVIRNUC_004551</name>
</gene>
<accession>A0AAV1I3B6</accession>
<organism evidence="1 2">
    <name type="scientific">Coccomyxa viridis</name>
    <dbReference type="NCBI Taxonomy" id="1274662"/>
    <lineage>
        <taxon>Eukaryota</taxon>
        <taxon>Viridiplantae</taxon>
        <taxon>Chlorophyta</taxon>
        <taxon>core chlorophytes</taxon>
        <taxon>Trebouxiophyceae</taxon>
        <taxon>Trebouxiophyceae incertae sedis</taxon>
        <taxon>Coccomyxaceae</taxon>
        <taxon>Coccomyxa</taxon>
    </lineage>
</organism>
<evidence type="ECO:0000313" key="2">
    <source>
        <dbReference type="Proteomes" id="UP001314263"/>
    </source>
</evidence>
<dbReference type="Proteomes" id="UP001314263">
    <property type="component" value="Unassembled WGS sequence"/>
</dbReference>
<evidence type="ECO:0000313" key="1">
    <source>
        <dbReference type="EMBL" id="CAK0777980.1"/>
    </source>
</evidence>
<name>A0AAV1I3B6_9CHLO</name>
<proteinExistence type="predicted"/>
<protein>
    <submittedName>
        <fullName evidence="1">Uncharacterized protein</fullName>
    </submittedName>
</protein>
<comment type="caution">
    <text evidence="1">The sequence shown here is derived from an EMBL/GenBank/DDBJ whole genome shotgun (WGS) entry which is preliminary data.</text>
</comment>
<reference evidence="1 2" key="1">
    <citation type="submission" date="2023-10" db="EMBL/GenBank/DDBJ databases">
        <authorList>
            <person name="Maclean D."/>
            <person name="Macfadyen A."/>
        </authorList>
    </citation>
    <scope>NUCLEOTIDE SEQUENCE [LARGE SCALE GENOMIC DNA]</scope>
</reference>
<dbReference type="EMBL" id="CAUYUE010000005">
    <property type="protein sequence ID" value="CAK0777980.1"/>
    <property type="molecule type" value="Genomic_DNA"/>
</dbReference>